<accession>A0A1M4XRW0</accession>
<evidence type="ECO:0000259" key="4">
    <source>
        <dbReference type="PROSITE" id="PS51755"/>
    </source>
</evidence>
<dbReference type="PANTHER" id="PTHR47691:SF3">
    <property type="entry name" value="HTH-TYPE TRANSCRIPTIONAL REGULATOR RV0890C-RELATED"/>
    <property type="match status" value="1"/>
</dbReference>
<dbReference type="CDD" id="cd15831">
    <property type="entry name" value="BTAD"/>
    <property type="match status" value="1"/>
</dbReference>
<keyword evidence="2 3" id="KW-0238">DNA-binding</keyword>
<dbReference type="InterPro" id="IPR011990">
    <property type="entry name" value="TPR-like_helical_dom_sf"/>
</dbReference>
<evidence type="ECO:0000313" key="6">
    <source>
        <dbReference type="Proteomes" id="UP000184501"/>
    </source>
</evidence>
<dbReference type="Pfam" id="PF13424">
    <property type="entry name" value="TPR_12"/>
    <property type="match status" value="1"/>
</dbReference>
<dbReference type="EMBL" id="FQVN01000002">
    <property type="protein sequence ID" value="SHE96188.1"/>
    <property type="molecule type" value="Genomic_DNA"/>
</dbReference>
<dbReference type="PANTHER" id="PTHR47691">
    <property type="entry name" value="REGULATOR-RELATED"/>
    <property type="match status" value="1"/>
</dbReference>
<dbReference type="SMART" id="SM01043">
    <property type="entry name" value="BTAD"/>
    <property type="match status" value="1"/>
</dbReference>
<dbReference type="InterPro" id="IPR027417">
    <property type="entry name" value="P-loop_NTPase"/>
</dbReference>
<dbReference type="Pfam" id="PF25872">
    <property type="entry name" value="HTH_77"/>
    <property type="match status" value="1"/>
</dbReference>
<dbReference type="Proteomes" id="UP000184501">
    <property type="component" value="Unassembled WGS sequence"/>
</dbReference>
<dbReference type="InterPro" id="IPR001867">
    <property type="entry name" value="OmpR/PhoB-type_DNA-bd"/>
</dbReference>
<dbReference type="InterPro" id="IPR058852">
    <property type="entry name" value="HTH_77"/>
</dbReference>
<reference evidence="5 6" key="1">
    <citation type="submission" date="2016-11" db="EMBL/GenBank/DDBJ databases">
        <authorList>
            <person name="Jaros S."/>
            <person name="Januszkiewicz K."/>
            <person name="Wedrychowicz H."/>
        </authorList>
    </citation>
    <scope>NUCLEOTIDE SEQUENCE [LARGE SCALE GENOMIC DNA]</scope>
    <source>
        <strain evidence="5 6">DSM 44523</strain>
    </source>
</reference>
<dbReference type="Pfam" id="PF13401">
    <property type="entry name" value="AAA_22"/>
    <property type="match status" value="1"/>
</dbReference>
<dbReference type="Gene3D" id="1.25.40.10">
    <property type="entry name" value="Tetratricopeptide repeat domain"/>
    <property type="match status" value="2"/>
</dbReference>
<dbReference type="InterPro" id="IPR016032">
    <property type="entry name" value="Sig_transdc_resp-reg_C-effctor"/>
</dbReference>
<dbReference type="SMART" id="SM00862">
    <property type="entry name" value="Trans_reg_C"/>
    <property type="match status" value="1"/>
</dbReference>
<dbReference type="InterPro" id="IPR036388">
    <property type="entry name" value="WH-like_DNA-bd_sf"/>
</dbReference>
<evidence type="ECO:0000256" key="2">
    <source>
        <dbReference type="ARBA" id="ARBA00023125"/>
    </source>
</evidence>
<dbReference type="AlphaFoldDB" id="A0A1M4XRW0"/>
<dbReference type="GO" id="GO:0000160">
    <property type="term" value="P:phosphorelay signal transduction system"/>
    <property type="evidence" value="ECO:0007669"/>
    <property type="project" value="InterPro"/>
</dbReference>
<dbReference type="Gene3D" id="3.40.50.300">
    <property type="entry name" value="P-loop containing nucleotide triphosphate hydrolases"/>
    <property type="match status" value="1"/>
</dbReference>
<comment type="similarity">
    <text evidence="1">Belongs to the AfsR/DnrI/RedD regulatory family.</text>
</comment>
<feature type="DNA-binding region" description="OmpR/PhoB-type" evidence="3">
    <location>
        <begin position="1"/>
        <end position="96"/>
    </location>
</feature>
<dbReference type="SUPFAM" id="SSF46894">
    <property type="entry name" value="C-terminal effector domain of the bipartite response regulators"/>
    <property type="match status" value="1"/>
</dbReference>
<proteinExistence type="inferred from homology"/>
<dbReference type="GO" id="GO:0003677">
    <property type="term" value="F:DNA binding"/>
    <property type="evidence" value="ECO:0007669"/>
    <property type="project" value="UniProtKB-UniRule"/>
</dbReference>
<sequence>MRFGVLGPLEVWTADGRPVRVPELKVRALLADLLAHRGRPVSTDRLVEDLWGATPPSNPAGAVQAKVSQLRRALAEAEPGGRDLVLSRPPGYLLRVDADAVDAERFTALVAEARSTDDPATRAALLTDALALWRGPAFADFADSEFARPVIHRLGELRLVAVEEQAEARLALGEHGTLVGELADLVARHPLRERLRAAHLRALYRSGRQSEALDSYRELRDRLAEELGVDPNPELTALHQAILRQDPALAAAPPPVSPAARPRTNLPAPITHLVGRAEALDDVRSLLDRHRLVTLTGPGGVGKTRLALAAAAELLPRYPDGVWLVELAGRGWQTEMTTSCTLTEVAETVAAALEIRDDAAADSTPGTRPADLAHRLTETLRAKRMLLVLDNCEHVVDAVAEFVDVLLGGAPDVRVLATSQEPVGLAGETLWTVPPLELPTPTADSDPVTLEQFSAIQLFVARASAASPGFRLTADNAATVAAICRCLDGIPLALELAATRVRALGVPELLDRLDDRFRLLASGHRGAPARQQTLRAMIDWSWELLTEAERVVLRRLAVHAEGCALEAAETVCAGDGVKAHEVLDLLTRLVDRSLVVVVDGSDGGLRYRLLESVAAYCLERLREAGEIEQVRQRHRHYYTELALRADVELRGRDQQRWLERLDAETPNLRVALDSAVRHRDVDLALRLVNSLSWYWFLRGRLGEGHRSLTMALAIIENHSSRGHAAHVAAMTWHMSMAILMGEGADLAERAGEVLALYDGDDDLGQRCRAEWFLNLVLIGVGDLAAREERVRQMLDGFHALGDEWGAAAALGTRAEQALSRGDLDLARRSGERSLAAFRELGDRWGQLKALSTLGKLAEIDGDYEWTVQLRQDGLRMAEELGLSIEVSYLLSELGRTALLRGEHERATELHERALRMAAEQSHRRGEQFAEVGLGLVARRAGRLDAAEAHLRRWLDWCRQVDGDLGLALILAELGFVAEERGDADAALALHNESLEAARTTGDPRSVALALEGLAGARSLAGRHGHAAALLGAATAARESVAAPLPPAERGDVDRITARVRAALGEAAFAVEFERGATGAPEELVRVTAV</sequence>
<dbReference type="OrthoDB" id="9812579at2"/>
<evidence type="ECO:0000256" key="1">
    <source>
        <dbReference type="ARBA" id="ARBA00005820"/>
    </source>
</evidence>
<gene>
    <name evidence="5" type="ORF">SAMN05444320_10297</name>
</gene>
<protein>
    <submittedName>
        <fullName evidence="5">Predicted ATPase</fullName>
    </submittedName>
</protein>
<dbReference type="RefSeq" id="WP_073480415.1">
    <property type="nucleotide sequence ID" value="NZ_FQVN01000002.1"/>
</dbReference>
<dbReference type="GO" id="GO:0006355">
    <property type="term" value="P:regulation of DNA-templated transcription"/>
    <property type="evidence" value="ECO:0007669"/>
    <property type="project" value="InterPro"/>
</dbReference>
<dbReference type="SMART" id="SM00028">
    <property type="entry name" value="TPR"/>
    <property type="match status" value="3"/>
</dbReference>
<evidence type="ECO:0000313" key="5">
    <source>
        <dbReference type="EMBL" id="SHE96188.1"/>
    </source>
</evidence>
<dbReference type="PROSITE" id="PS51755">
    <property type="entry name" value="OMPR_PHOB"/>
    <property type="match status" value="1"/>
</dbReference>
<dbReference type="PRINTS" id="PR00364">
    <property type="entry name" value="DISEASERSIST"/>
</dbReference>
<keyword evidence="6" id="KW-1185">Reference proteome</keyword>
<dbReference type="InterPro" id="IPR049945">
    <property type="entry name" value="AAA_22"/>
</dbReference>
<name>A0A1M4XRW0_STRHI</name>
<dbReference type="STRING" id="2017.SAMN05444320_10297"/>
<feature type="domain" description="OmpR/PhoB-type" evidence="4">
    <location>
        <begin position="1"/>
        <end position="96"/>
    </location>
</feature>
<dbReference type="InterPro" id="IPR005158">
    <property type="entry name" value="BTAD"/>
</dbReference>
<dbReference type="SUPFAM" id="SSF48452">
    <property type="entry name" value="TPR-like"/>
    <property type="match status" value="3"/>
</dbReference>
<dbReference type="InterPro" id="IPR019734">
    <property type="entry name" value="TPR_rpt"/>
</dbReference>
<evidence type="ECO:0000256" key="3">
    <source>
        <dbReference type="PROSITE-ProRule" id="PRU01091"/>
    </source>
</evidence>
<organism evidence="5 6">
    <name type="scientific">Streptoalloteichus hindustanus</name>
    <dbReference type="NCBI Taxonomy" id="2017"/>
    <lineage>
        <taxon>Bacteria</taxon>
        <taxon>Bacillati</taxon>
        <taxon>Actinomycetota</taxon>
        <taxon>Actinomycetes</taxon>
        <taxon>Pseudonocardiales</taxon>
        <taxon>Pseudonocardiaceae</taxon>
        <taxon>Streptoalloteichus</taxon>
    </lineage>
</organism>
<dbReference type="Pfam" id="PF03704">
    <property type="entry name" value="BTAD"/>
    <property type="match status" value="1"/>
</dbReference>
<dbReference type="Gene3D" id="1.10.10.10">
    <property type="entry name" value="Winged helix-like DNA-binding domain superfamily/Winged helix DNA-binding domain"/>
    <property type="match status" value="1"/>
</dbReference>
<dbReference type="SUPFAM" id="SSF52540">
    <property type="entry name" value="P-loop containing nucleoside triphosphate hydrolases"/>
    <property type="match status" value="1"/>
</dbReference>
<dbReference type="Pfam" id="PF00486">
    <property type="entry name" value="Trans_reg_C"/>
    <property type="match status" value="1"/>
</dbReference>